<gene>
    <name evidence="1" type="ORF">rCG_33680</name>
</gene>
<protein>
    <submittedName>
        <fullName evidence="1">RCG33680</fullName>
    </submittedName>
</protein>
<dbReference type="Proteomes" id="UP000234681">
    <property type="component" value="Chromosome 10"/>
</dbReference>
<accession>A6HGC6</accession>
<evidence type="ECO:0000313" key="2">
    <source>
        <dbReference type="Proteomes" id="UP000234681"/>
    </source>
</evidence>
<evidence type="ECO:0000313" key="1">
    <source>
        <dbReference type="EMBL" id="EDM05081.1"/>
    </source>
</evidence>
<reference evidence="1 2" key="1">
    <citation type="submission" date="2005-07" db="EMBL/GenBank/DDBJ databases">
        <authorList>
            <person name="Mural R.J."/>
            <person name="Li P.W."/>
            <person name="Adams M.D."/>
            <person name="Amanatides P.G."/>
            <person name="Baden-Tillson H."/>
            <person name="Barnstead M."/>
            <person name="Chin S.H."/>
            <person name="Dew I."/>
            <person name="Evans C.A."/>
            <person name="Ferriera S."/>
            <person name="Flanigan M."/>
            <person name="Fosler C."/>
            <person name="Glodek A."/>
            <person name="Gu Z."/>
            <person name="Holt R.A."/>
            <person name="Jennings D."/>
            <person name="Kraft C.L."/>
            <person name="Lu F."/>
            <person name="Nguyen T."/>
            <person name="Nusskern D.R."/>
            <person name="Pfannkoch C.M."/>
            <person name="Sitter C."/>
            <person name="Sutton G.G."/>
            <person name="Venter J.C."/>
            <person name="Wang Z."/>
            <person name="Woodage T."/>
            <person name="Zheng X.H."/>
            <person name="Zhong F."/>
        </authorList>
    </citation>
    <scope>NUCLEOTIDE SEQUENCE [LARGE SCALE GENOMIC DNA]</scope>
    <source>
        <strain>BN</strain>
        <strain evidence="2">Sprague-Dawley</strain>
    </source>
</reference>
<name>A6HGC6_RAT</name>
<proteinExistence type="predicted"/>
<dbReference type="AlphaFoldDB" id="A6HGC6"/>
<sequence>MRQHKVCSRKLINPAAQPCHLDSWERGSSLKGILESRWPGSGFEAIFKAGRVWSGL</sequence>
<dbReference type="EMBL" id="CH473948">
    <property type="protein sequence ID" value="EDM05081.1"/>
    <property type="molecule type" value="Genomic_DNA"/>
</dbReference>
<organism evidence="1 2">
    <name type="scientific">Rattus norvegicus</name>
    <name type="common">Rat</name>
    <dbReference type="NCBI Taxonomy" id="10116"/>
    <lineage>
        <taxon>Eukaryota</taxon>
        <taxon>Metazoa</taxon>
        <taxon>Chordata</taxon>
        <taxon>Craniata</taxon>
        <taxon>Vertebrata</taxon>
        <taxon>Euteleostomi</taxon>
        <taxon>Mammalia</taxon>
        <taxon>Eutheria</taxon>
        <taxon>Euarchontoglires</taxon>
        <taxon>Glires</taxon>
        <taxon>Rodentia</taxon>
        <taxon>Myomorpha</taxon>
        <taxon>Muroidea</taxon>
        <taxon>Muridae</taxon>
        <taxon>Murinae</taxon>
        <taxon>Rattus</taxon>
    </lineage>
</organism>